<organism evidence="1">
    <name type="scientific">uncultured Gemmatimonadota bacterium</name>
    <dbReference type="NCBI Taxonomy" id="203437"/>
    <lineage>
        <taxon>Bacteria</taxon>
        <taxon>Pseudomonadati</taxon>
        <taxon>Gemmatimonadota</taxon>
        <taxon>environmental samples</taxon>
    </lineage>
</organism>
<dbReference type="AlphaFoldDB" id="A0A6J4MKE7"/>
<sequence length="77" mass="8248">MTARVVVTGARSSVSVHSIIGILQTYTGLPLPEAQALLDRARRGERVELEMDDEYAAYDLASLLGDMGVEAEVPESG</sequence>
<protein>
    <submittedName>
        <fullName evidence="1">Uncharacterized protein</fullName>
    </submittedName>
</protein>
<gene>
    <name evidence="1" type="ORF">AVDCRST_MAG89-3538</name>
</gene>
<reference evidence="1" key="1">
    <citation type="submission" date="2020-02" db="EMBL/GenBank/DDBJ databases">
        <authorList>
            <person name="Meier V. D."/>
        </authorList>
    </citation>
    <scope>NUCLEOTIDE SEQUENCE</scope>
    <source>
        <strain evidence="1">AVDCRST_MAG89</strain>
    </source>
</reference>
<name>A0A6J4MKE7_9BACT</name>
<accession>A0A6J4MKE7</accession>
<dbReference type="EMBL" id="CADCTV010000737">
    <property type="protein sequence ID" value="CAA9357706.1"/>
    <property type="molecule type" value="Genomic_DNA"/>
</dbReference>
<evidence type="ECO:0000313" key="1">
    <source>
        <dbReference type="EMBL" id="CAA9357706.1"/>
    </source>
</evidence>
<proteinExistence type="predicted"/>